<comment type="caution">
    <text evidence="1">The sequence shown here is derived from an EMBL/GenBank/DDBJ whole genome shotgun (WGS) entry which is preliminary data.</text>
</comment>
<evidence type="ECO:0000313" key="1">
    <source>
        <dbReference type="EMBL" id="MFC4231579.1"/>
    </source>
</evidence>
<dbReference type="Proteomes" id="UP001595906">
    <property type="component" value="Unassembled WGS sequence"/>
</dbReference>
<dbReference type="EMBL" id="JBHSDC010000011">
    <property type="protein sequence ID" value="MFC4231579.1"/>
    <property type="molecule type" value="Genomic_DNA"/>
</dbReference>
<organism evidence="1 2">
    <name type="scientific">Parasediminibacterium paludis</name>
    <dbReference type="NCBI Taxonomy" id="908966"/>
    <lineage>
        <taxon>Bacteria</taxon>
        <taxon>Pseudomonadati</taxon>
        <taxon>Bacteroidota</taxon>
        <taxon>Chitinophagia</taxon>
        <taxon>Chitinophagales</taxon>
        <taxon>Chitinophagaceae</taxon>
        <taxon>Parasediminibacterium</taxon>
    </lineage>
</organism>
<proteinExistence type="predicted"/>
<name>A0ABV8PTY6_9BACT</name>
<reference evidence="2" key="1">
    <citation type="journal article" date="2019" name="Int. J. Syst. Evol. Microbiol.">
        <title>The Global Catalogue of Microorganisms (GCM) 10K type strain sequencing project: providing services to taxonomists for standard genome sequencing and annotation.</title>
        <authorList>
            <consortium name="The Broad Institute Genomics Platform"/>
            <consortium name="The Broad Institute Genome Sequencing Center for Infectious Disease"/>
            <person name="Wu L."/>
            <person name="Ma J."/>
        </authorList>
    </citation>
    <scope>NUCLEOTIDE SEQUENCE [LARGE SCALE GENOMIC DNA]</scope>
    <source>
        <strain evidence="2">CECT 8010</strain>
    </source>
</reference>
<protein>
    <recommendedName>
        <fullName evidence="3">Transposase</fullName>
    </recommendedName>
</protein>
<evidence type="ECO:0008006" key="3">
    <source>
        <dbReference type="Google" id="ProtNLM"/>
    </source>
</evidence>
<dbReference type="RefSeq" id="WP_379013107.1">
    <property type="nucleotide sequence ID" value="NZ_JBHSDC010000011.1"/>
</dbReference>
<accession>A0ABV8PTY6</accession>
<sequence length="61" mass="6945">MNSSTPKPPNEQPQNTDALQQKIALLEKQLQWEKLRADALDTMINIAEKQLDITIRKKSGN</sequence>
<keyword evidence="2" id="KW-1185">Reference proteome</keyword>
<evidence type="ECO:0000313" key="2">
    <source>
        <dbReference type="Proteomes" id="UP001595906"/>
    </source>
</evidence>
<gene>
    <name evidence="1" type="ORF">ACFOW1_06745</name>
</gene>